<evidence type="ECO:0000256" key="1">
    <source>
        <dbReference type="ARBA" id="ARBA00022801"/>
    </source>
</evidence>
<keyword evidence="1" id="KW-0378">Hydrolase</keyword>
<dbReference type="GO" id="GO:0016787">
    <property type="term" value="F:hydrolase activity"/>
    <property type="evidence" value="ECO:0007669"/>
    <property type="project" value="UniProtKB-KW"/>
</dbReference>
<dbReference type="PANTHER" id="PTHR47572">
    <property type="entry name" value="LIPOPROTEIN-RELATED"/>
    <property type="match status" value="1"/>
</dbReference>
<dbReference type="OrthoDB" id="423498at2759"/>
<sequence length="343" mass="38107">MLKPLILVLIFSIRGQNVSEAYPTEQASPYITLENSQFGPNIEGTAVNSAGQIFSTSYGPKDPLYRVGRITHPQTEFYVDNKNNSYVNGVRFLNKHEAYVGDVINHRVLKLEINNGGKVTKSSEFCSNSEMIQPNDIALGSNGVVFTSGSRFTPTTSDKSGDIWVCEPGKPAKRLIVMWRTNGIEVSNDNTKLYVSEAYDKDGKSIVQKIWKFHINPDYTLSDKELFADFETLDGTQADHIDGMRFDIKGNLYVVRHGGQHVTVLDPSGKINRKIKLNFTYPTNLELGGKDGKELYIVGRCGIFTHEGHGKGCVDRIAVPYPGRAFTNLQASRESGNDENSDL</sequence>
<evidence type="ECO:0000313" key="4">
    <source>
        <dbReference type="EMBL" id="KXN69944.1"/>
    </source>
</evidence>
<name>A0A137P4U6_CONC2</name>
<feature type="domain" description="SMP-30/Gluconolactonase/LRE-like region" evidence="3">
    <location>
        <begin position="107"/>
        <end position="297"/>
    </location>
</feature>
<protein>
    <submittedName>
        <fullName evidence="4">Calcium-dependent phosphotriesterase</fullName>
    </submittedName>
</protein>
<evidence type="ECO:0000256" key="2">
    <source>
        <dbReference type="SAM" id="SignalP"/>
    </source>
</evidence>
<reference evidence="4 5" key="1">
    <citation type="journal article" date="2015" name="Genome Biol. Evol.">
        <title>Phylogenomic analyses indicate that early fungi evolved digesting cell walls of algal ancestors of land plants.</title>
        <authorList>
            <person name="Chang Y."/>
            <person name="Wang S."/>
            <person name="Sekimoto S."/>
            <person name="Aerts A.L."/>
            <person name="Choi C."/>
            <person name="Clum A."/>
            <person name="LaButti K.M."/>
            <person name="Lindquist E.A."/>
            <person name="Yee Ngan C."/>
            <person name="Ohm R.A."/>
            <person name="Salamov A.A."/>
            <person name="Grigoriev I.V."/>
            <person name="Spatafora J.W."/>
            <person name="Berbee M.L."/>
        </authorList>
    </citation>
    <scope>NUCLEOTIDE SEQUENCE [LARGE SCALE GENOMIC DNA]</scope>
    <source>
        <strain evidence="4 5">NRRL 28638</strain>
    </source>
</reference>
<dbReference type="STRING" id="796925.A0A137P4U6"/>
<dbReference type="InterPro" id="IPR013658">
    <property type="entry name" value="SGL"/>
</dbReference>
<dbReference type="Proteomes" id="UP000070444">
    <property type="component" value="Unassembled WGS sequence"/>
</dbReference>
<accession>A0A137P4U6</accession>
<dbReference type="SUPFAM" id="SSF63829">
    <property type="entry name" value="Calcium-dependent phosphotriesterase"/>
    <property type="match status" value="1"/>
</dbReference>
<dbReference type="PANTHER" id="PTHR47572:SF4">
    <property type="entry name" value="LACTONASE DRP35"/>
    <property type="match status" value="1"/>
</dbReference>
<evidence type="ECO:0000259" key="3">
    <source>
        <dbReference type="Pfam" id="PF08450"/>
    </source>
</evidence>
<dbReference type="EMBL" id="KQ964517">
    <property type="protein sequence ID" value="KXN69944.1"/>
    <property type="molecule type" value="Genomic_DNA"/>
</dbReference>
<gene>
    <name evidence="4" type="ORF">CONCODRAFT_7534</name>
</gene>
<organism evidence="4 5">
    <name type="scientific">Conidiobolus coronatus (strain ATCC 28846 / CBS 209.66 / NRRL 28638)</name>
    <name type="common">Delacroixia coronata</name>
    <dbReference type="NCBI Taxonomy" id="796925"/>
    <lineage>
        <taxon>Eukaryota</taxon>
        <taxon>Fungi</taxon>
        <taxon>Fungi incertae sedis</taxon>
        <taxon>Zoopagomycota</taxon>
        <taxon>Entomophthoromycotina</taxon>
        <taxon>Entomophthoromycetes</taxon>
        <taxon>Entomophthorales</taxon>
        <taxon>Ancylistaceae</taxon>
        <taxon>Conidiobolus</taxon>
    </lineage>
</organism>
<feature type="chain" id="PRO_5007294485" evidence="2">
    <location>
        <begin position="22"/>
        <end position="343"/>
    </location>
</feature>
<dbReference type="InterPro" id="IPR011042">
    <property type="entry name" value="6-blade_b-propeller_TolB-like"/>
</dbReference>
<dbReference type="Gene3D" id="2.120.10.30">
    <property type="entry name" value="TolB, C-terminal domain"/>
    <property type="match status" value="1"/>
</dbReference>
<dbReference type="Pfam" id="PF08450">
    <property type="entry name" value="SGL"/>
    <property type="match status" value="1"/>
</dbReference>
<dbReference type="InterPro" id="IPR051262">
    <property type="entry name" value="SMP-30/CGR1_Lactonase"/>
</dbReference>
<evidence type="ECO:0000313" key="5">
    <source>
        <dbReference type="Proteomes" id="UP000070444"/>
    </source>
</evidence>
<keyword evidence="2" id="KW-0732">Signal</keyword>
<dbReference type="OMA" id="GVKGPSN"/>
<feature type="signal peptide" evidence="2">
    <location>
        <begin position="1"/>
        <end position="21"/>
    </location>
</feature>
<dbReference type="AlphaFoldDB" id="A0A137P4U6"/>
<proteinExistence type="predicted"/>
<keyword evidence="5" id="KW-1185">Reference proteome</keyword>